<gene>
    <name evidence="1" type="ORF">EJ05DRAFT_398452</name>
</gene>
<proteinExistence type="predicted"/>
<dbReference type="AlphaFoldDB" id="A0A6A6W6R5"/>
<sequence length="106" mass="12092">MIWGGSINDIVTWPINISYTYITLLTYHCIPLATVNTQHIQTQNNQCLEHSKSTPRTPFQDLQQIQICAPEPRWHVLCHMHSGRSDILKRPPIPSTSLCRSSVLAQ</sequence>
<dbReference type="EMBL" id="ML996573">
    <property type="protein sequence ID" value="KAF2757724.1"/>
    <property type="molecule type" value="Genomic_DNA"/>
</dbReference>
<dbReference type="GeneID" id="54482460"/>
<protein>
    <submittedName>
        <fullName evidence="1">Uncharacterized protein</fullName>
    </submittedName>
</protein>
<evidence type="ECO:0000313" key="2">
    <source>
        <dbReference type="Proteomes" id="UP000799437"/>
    </source>
</evidence>
<name>A0A6A6W6R5_9PEZI</name>
<organism evidence="1 2">
    <name type="scientific">Pseudovirgaria hyperparasitica</name>
    <dbReference type="NCBI Taxonomy" id="470096"/>
    <lineage>
        <taxon>Eukaryota</taxon>
        <taxon>Fungi</taxon>
        <taxon>Dikarya</taxon>
        <taxon>Ascomycota</taxon>
        <taxon>Pezizomycotina</taxon>
        <taxon>Dothideomycetes</taxon>
        <taxon>Dothideomycetes incertae sedis</taxon>
        <taxon>Acrospermales</taxon>
        <taxon>Acrospermaceae</taxon>
        <taxon>Pseudovirgaria</taxon>
    </lineage>
</organism>
<reference evidence="1" key="1">
    <citation type="journal article" date="2020" name="Stud. Mycol.">
        <title>101 Dothideomycetes genomes: a test case for predicting lifestyles and emergence of pathogens.</title>
        <authorList>
            <person name="Haridas S."/>
            <person name="Albert R."/>
            <person name="Binder M."/>
            <person name="Bloem J."/>
            <person name="Labutti K."/>
            <person name="Salamov A."/>
            <person name="Andreopoulos B."/>
            <person name="Baker S."/>
            <person name="Barry K."/>
            <person name="Bills G."/>
            <person name="Bluhm B."/>
            <person name="Cannon C."/>
            <person name="Castanera R."/>
            <person name="Culley D."/>
            <person name="Daum C."/>
            <person name="Ezra D."/>
            <person name="Gonzalez J."/>
            <person name="Henrissat B."/>
            <person name="Kuo A."/>
            <person name="Liang C."/>
            <person name="Lipzen A."/>
            <person name="Lutzoni F."/>
            <person name="Magnuson J."/>
            <person name="Mondo S."/>
            <person name="Nolan M."/>
            <person name="Ohm R."/>
            <person name="Pangilinan J."/>
            <person name="Park H.-J."/>
            <person name="Ramirez L."/>
            <person name="Alfaro M."/>
            <person name="Sun H."/>
            <person name="Tritt A."/>
            <person name="Yoshinaga Y."/>
            <person name="Zwiers L.-H."/>
            <person name="Turgeon B."/>
            <person name="Goodwin S."/>
            <person name="Spatafora J."/>
            <person name="Crous P."/>
            <person name="Grigoriev I."/>
        </authorList>
    </citation>
    <scope>NUCLEOTIDE SEQUENCE</scope>
    <source>
        <strain evidence="1">CBS 121739</strain>
    </source>
</reference>
<evidence type="ECO:0000313" key="1">
    <source>
        <dbReference type="EMBL" id="KAF2757724.1"/>
    </source>
</evidence>
<keyword evidence="2" id="KW-1185">Reference proteome</keyword>
<accession>A0A6A6W6R5</accession>
<dbReference type="Proteomes" id="UP000799437">
    <property type="component" value="Unassembled WGS sequence"/>
</dbReference>
<dbReference type="RefSeq" id="XP_033600175.1">
    <property type="nucleotide sequence ID" value="XM_033741406.1"/>
</dbReference>